<evidence type="ECO:0000313" key="3">
    <source>
        <dbReference type="Proteomes" id="UP000218160"/>
    </source>
</evidence>
<gene>
    <name evidence="2" type="ORF">BTN50_1996</name>
</gene>
<dbReference type="GO" id="GO:0003677">
    <property type="term" value="F:DNA binding"/>
    <property type="evidence" value="ECO:0007669"/>
    <property type="project" value="InterPro"/>
</dbReference>
<dbReference type="EMBL" id="CP020663">
    <property type="protein sequence ID" value="ATF10411.1"/>
    <property type="molecule type" value="Genomic_DNA"/>
</dbReference>
<dbReference type="Proteomes" id="UP000218160">
    <property type="component" value="Chromosome 2"/>
</dbReference>
<feature type="domain" description="Transposase IS4-like" evidence="1">
    <location>
        <begin position="8"/>
        <end position="83"/>
    </location>
</feature>
<protein>
    <submittedName>
        <fullName evidence="2">Mobile element protein</fullName>
    </submittedName>
</protein>
<organism evidence="2 3">
    <name type="scientific">Candidatus Enterovibrio altilux</name>
    <dbReference type="NCBI Taxonomy" id="1927128"/>
    <lineage>
        <taxon>Bacteria</taxon>
        <taxon>Pseudomonadati</taxon>
        <taxon>Pseudomonadota</taxon>
        <taxon>Gammaproteobacteria</taxon>
        <taxon>Vibrionales</taxon>
        <taxon>Vibrionaceae</taxon>
        <taxon>Enterovibrio</taxon>
    </lineage>
</organism>
<dbReference type="GO" id="GO:0006313">
    <property type="term" value="P:DNA transposition"/>
    <property type="evidence" value="ECO:0007669"/>
    <property type="project" value="InterPro"/>
</dbReference>
<dbReference type="PANTHER" id="PTHR34631">
    <property type="match status" value="1"/>
</dbReference>
<evidence type="ECO:0000313" key="2">
    <source>
        <dbReference type="EMBL" id="ATF10411.1"/>
    </source>
</evidence>
<accession>A0A291BBP1</accession>
<keyword evidence="3" id="KW-1185">Reference proteome</keyword>
<proteinExistence type="predicted"/>
<reference evidence="3" key="1">
    <citation type="submission" date="2017-04" db="EMBL/GenBank/DDBJ databases">
        <title>Genome evolution of the luminous symbionts of deep sea anglerfish.</title>
        <authorList>
            <person name="Hendry T.A."/>
        </authorList>
    </citation>
    <scope>NUCLEOTIDE SEQUENCE [LARGE SCALE GENOMIC DNA]</scope>
</reference>
<dbReference type="GO" id="GO:0004803">
    <property type="term" value="F:transposase activity"/>
    <property type="evidence" value="ECO:0007669"/>
    <property type="project" value="InterPro"/>
</dbReference>
<sequence length="99" mass="11317">MKQDGADDKRRVWHKLHLAVDINIHKSITAKLSLSNVIDGKVLPNLLKQTRLTINAISGDRAYDTRQCDKAIRIKRASPLIPQEEVQIFENAVIHVIRR</sequence>
<name>A0A291BBP1_9GAMM</name>
<dbReference type="InterPro" id="IPR053172">
    <property type="entry name" value="Tn903_transposase"/>
</dbReference>
<evidence type="ECO:0000259" key="1">
    <source>
        <dbReference type="Pfam" id="PF01609"/>
    </source>
</evidence>
<dbReference type="KEGG" id="elux:BTN50_1996"/>
<dbReference type="Pfam" id="PF01609">
    <property type="entry name" value="DDE_Tnp_1"/>
    <property type="match status" value="1"/>
</dbReference>
<dbReference type="InterPro" id="IPR002559">
    <property type="entry name" value="Transposase_11"/>
</dbReference>
<dbReference type="AlphaFoldDB" id="A0A291BBP1"/>
<dbReference type="PANTHER" id="PTHR34631:SF3">
    <property type="entry name" value="ISSOD12 TRANSPOSASE TNPA_ISSOD12"/>
    <property type="match status" value="1"/>
</dbReference>